<evidence type="ECO:0000313" key="2">
    <source>
        <dbReference type="Proteomes" id="UP000344274"/>
    </source>
</evidence>
<evidence type="ECO:0000313" key="1">
    <source>
        <dbReference type="EMBL" id="VVM76576.1"/>
    </source>
</evidence>
<gene>
    <name evidence="1" type="ORF">PS673_02054</name>
</gene>
<reference evidence="1 2" key="1">
    <citation type="submission" date="2019-09" db="EMBL/GenBank/DDBJ databases">
        <authorList>
            <person name="Chandra G."/>
            <person name="Truman W A."/>
        </authorList>
    </citation>
    <scope>NUCLEOTIDE SEQUENCE [LARGE SCALE GENOMIC DNA]</scope>
    <source>
        <strain evidence="1">PS673</strain>
    </source>
</reference>
<accession>A0A5E6S7B3</accession>
<name>A0A5E6S7B3_PSEFL</name>
<dbReference type="EMBL" id="CABVHB010000012">
    <property type="protein sequence ID" value="VVM76576.1"/>
    <property type="molecule type" value="Genomic_DNA"/>
</dbReference>
<dbReference type="Proteomes" id="UP000344274">
    <property type="component" value="Unassembled WGS sequence"/>
</dbReference>
<dbReference type="AlphaFoldDB" id="A0A5E6S7B3"/>
<sequence>MINQKFALNPEVQLEPLELMLILSKFGLSEGRFISRLPDGWRQQVIQEFEKRNLGTIEVVRIKRHLQSLKERCGILNVSIAYKEELSWLKNAFHAKTKGLIDDIISDDINHGLSAKDIIDSDSLRECRDTKITWTADEMIKVAMPLLSFSEEIYIVDRFIKLRSSEPDGYVAFFKKLIQATQSKKTKLIIYCAQEVFNQTNSEKIFREKISPLLSSRQSIEFFLLPDHAAPHERFIISIKGGIYFDKGFHSSIDSSERHMVGYYSKSAHEQQWKDFVENRSSLKIEKHIKIPG</sequence>
<dbReference type="RefSeq" id="WP_154946927.1">
    <property type="nucleotide sequence ID" value="NZ_CABVHB010000012.1"/>
</dbReference>
<protein>
    <submittedName>
        <fullName evidence="1">Uncharacterized protein</fullName>
    </submittedName>
</protein>
<proteinExistence type="predicted"/>
<organism evidence="1 2">
    <name type="scientific">Pseudomonas fluorescens</name>
    <dbReference type="NCBI Taxonomy" id="294"/>
    <lineage>
        <taxon>Bacteria</taxon>
        <taxon>Pseudomonadati</taxon>
        <taxon>Pseudomonadota</taxon>
        <taxon>Gammaproteobacteria</taxon>
        <taxon>Pseudomonadales</taxon>
        <taxon>Pseudomonadaceae</taxon>
        <taxon>Pseudomonas</taxon>
    </lineage>
</organism>